<evidence type="ECO:0000259" key="1">
    <source>
        <dbReference type="Pfam" id="PF14588"/>
    </source>
</evidence>
<accession>A0A845S8I4</accession>
<reference evidence="2 3" key="1">
    <citation type="submission" date="2018-10" db="EMBL/GenBank/DDBJ databases">
        <title>Iterative Subtractive Binning of Freshwater Chronoseries Metagenomes Recovers Nearly Complete Genomes from over Four Hundred Novel Species.</title>
        <authorList>
            <person name="Rodriguez-R L.M."/>
            <person name="Tsementzi D."/>
            <person name="Luo C."/>
            <person name="Konstantinidis K.T."/>
        </authorList>
    </citation>
    <scope>NUCLEOTIDE SEQUENCE [LARGE SCALE GENOMIC DNA]</scope>
    <source>
        <strain evidence="2">WB7_2B_003</strain>
    </source>
</reference>
<dbReference type="InterPro" id="IPR035959">
    <property type="entry name" value="RutC-like_sf"/>
</dbReference>
<dbReference type="SUPFAM" id="SSF55298">
    <property type="entry name" value="YjgF-like"/>
    <property type="match status" value="1"/>
</dbReference>
<dbReference type="PANTHER" id="PTHR43760">
    <property type="entry name" value="ENDORIBONUCLEASE-RELATED"/>
    <property type="match status" value="1"/>
</dbReference>
<organism evidence="2 3">
    <name type="scientific">Candidatus Fonsibacter lacus</name>
    <dbReference type="NCBI Taxonomy" id="2576439"/>
    <lineage>
        <taxon>Bacteria</taxon>
        <taxon>Pseudomonadati</taxon>
        <taxon>Pseudomonadota</taxon>
        <taxon>Alphaproteobacteria</taxon>
        <taxon>Candidatus Pelagibacterales</taxon>
        <taxon>Candidatus Pelagibacterales incertae sedis</taxon>
        <taxon>Candidatus Fonsibacter</taxon>
    </lineage>
</organism>
<feature type="domain" description="Endoribonuclease L-PSP/chorismate mutase-like" evidence="1">
    <location>
        <begin position="12"/>
        <end position="143"/>
    </location>
</feature>
<evidence type="ECO:0000313" key="3">
    <source>
        <dbReference type="Proteomes" id="UP000572953"/>
    </source>
</evidence>
<sequence>MNKIEEILKKVNINIPNPPKPVGNYAAFSKYEKLIFISGQLPITTDGKIITGKVMKDVSLEQAQKAAEISVLNALGQLKNACNGDLNKIKSCIRISGYVNCLENFSDHAKVINGASDLIAKIFSVNLHSRIAIGCNSLPLNACVEIESIFETI</sequence>
<gene>
    <name evidence="2" type="ORF">EBV78_00435</name>
</gene>
<comment type="caution">
    <text evidence="2">The sequence shown here is derived from an EMBL/GenBank/DDBJ whole genome shotgun (WGS) entry which is preliminary data.</text>
</comment>
<dbReference type="Proteomes" id="UP000572953">
    <property type="component" value="Unassembled WGS sequence"/>
</dbReference>
<dbReference type="InterPro" id="IPR013813">
    <property type="entry name" value="Endoribo_LPSP/chorism_mut-like"/>
</dbReference>
<evidence type="ECO:0000313" key="2">
    <source>
        <dbReference type="EMBL" id="NCU62556.1"/>
    </source>
</evidence>
<dbReference type="Gene3D" id="3.30.1330.40">
    <property type="entry name" value="RutC-like"/>
    <property type="match status" value="1"/>
</dbReference>
<dbReference type="CDD" id="cd02199">
    <property type="entry name" value="YjgF_YER057c_UK114_like_1"/>
    <property type="match status" value="1"/>
</dbReference>
<dbReference type="PANTHER" id="PTHR43760:SF1">
    <property type="entry name" value="ENDORIBONUCLEASE L-PSP_CHORISMATE MUTASE-LIKE DOMAIN-CONTAINING PROTEIN"/>
    <property type="match status" value="1"/>
</dbReference>
<name>A0A845S8I4_9PROT</name>
<proteinExistence type="predicted"/>
<dbReference type="EMBL" id="RGGN01000005">
    <property type="protein sequence ID" value="NCU62556.1"/>
    <property type="molecule type" value="Genomic_DNA"/>
</dbReference>
<protein>
    <submittedName>
        <fullName evidence="2">RidA family protein</fullName>
    </submittedName>
</protein>
<dbReference type="Pfam" id="PF14588">
    <property type="entry name" value="YjgF_endoribonc"/>
    <property type="match status" value="1"/>
</dbReference>
<dbReference type="AlphaFoldDB" id="A0A845S8I4"/>